<organism evidence="2 3">
    <name type="scientific">Parelaphostrongylus tenuis</name>
    <name type="common">Meningeal worm</name>
    <dbReference type="NCBI Taxonomy" id="148309"/>
    <lineage>
        <taxon>Eukaryota</taxon>
        <taxon>Metazoa</taxon>
        <taxon>Ecdysozoa</taxon>
        <taxon>Nematoda</taxon>
        <taxon>Chromadorea</taxon>
        <taxon>Rhabditida</taxon>
        <taxon>Rhabditina</taxon>
        <taxon>Rhabditomorpha</taxon>
        <taxon>Strongyloidea</taxon>
        <taxon>Metastrongylidae</taxon>
        <taxon>Parelaphostrongylus</taxon>
    </lineage>
</organism>
<reference evidence="2" key="1">
    <citation type="submission" date="2021-06" db="EMBL/GenBank/DDBJ databases">
        <title>Parelaphostrongylus tenuis whole genome reference sequence.</title>
        <authorList>
            <person name="Garwood T.J."/>
            <person name="Larsen P.A."/>
            <person name="Fountain-Jones N.M."/>
            <person name="Garbe J.R."/>
            <person name="Macchietto M.G."/>
            <person name="Kania S.A."/>
            <person name="Gerhold R.W."/>
            <person name="Richards J.E."/>
            <person name="Wolf T.M."/>
        </authorList>
    </citation>
    <scope>NUCLEOTIDE SEQUENCE</scope>
    <source>
        <strain evidence="2">MNPRO001-30</strain>
        <tissue evidence="2">Meninges</tissue>
    </source>
</reference>
<keyword evidence="1" id="KW-0472">Membrane</keyword>
<keyword evidence="1" id="KW-0812">Transmembrane</keyword>
<evidence type="ECO:0000313" key="2">
    <source>
        <dbReference type="EMBL" id="KAJ1350674.1"/>
    </source>
</evidence>
<gene>
    <name evidence="2" type="ORF">KIN20_006531</name>
</gene>
<accession>A0AAD5MN42</accession>
<dbReference type="EMBL" id="JAHQIW010000923">
    <property type="protein sequence ID" value="KAJ1350674.1"/>
    <property type="molecule type" value="Genomic_DNA"/>
</dbReference>
<dbReference type="Proteomes" id="UP001196413">
    <property type="component" value="Unassembled WGS sequence"/>
</dbReference>
<evidence type="ECO:0000256" key="1">
    <source>
        <dbReference type="SAM" id="Phobius"/>
    </source>
</evidence>
<proteinExistence type="predicted"/>
<name>A0AAD5MN42_PARTN</name>
<keyword evidence="3" id="KW-1185">Reference proteome</keyword>
<keyword evidence="1" id="KW-1133">Transmembrane helix</keyword>
<feature type="transmembrane region" description="Helical" evidence="1">
    <location>
        <begin position="62"/>
        <end position="80"/>
    </location>
</feature>
<comment type="caution">
    <text evidence="2">The sequence shown here is derived from an EMBL/GenBank/DDBJ whole genome shotgun (WGS) entry which is preliminary data.</text>
</comment>
<dbReference type="AlphaFoldDB" id="A0AAD5MN42"/>
<evidence type="ECO:0000313" key="3">
    <source>
        <dbReference type="Proteomes" id="UP001196413"/>
    </source>
</evidence>
<protein>
    <submittedName>
        <fullName evidence="2">Uncharacterized protein</fullName>
    </submittedName>
</protein>
<sequence>MVVRLGKAITVPLDCRLSNLSMTYESSFHFACDMCSIPIGDTGTIHKHYLSFVILRVRWCQMLIFLLLFSTIGITEIYGLDARDYAKYLRF</sequence>